<dbReference type="Proteomes" id="UP000001401">
    <property type="component" value="Chromosome"/>
</dbReference>
<evidence type="ECO:0000256" key="2">
    <source>
        <dbReference type="SAM" id="Phobius"/>
    </source>
</evidence>
<dbReference type="HOGENOM" id="CLU_2731502_0_0_9"/>
<evidence type="ECO:0000256" key="1">
    <source>
        <dbReference type="SAM" id="Coils"/>
    </source>
</evidence>
<evidence type="ECO:0000313" key="4">
    <source>
        <dbReference type="Proteomes" id="UP000001401"/>
    </source>
</evidence>
<gene>
    <name evidence="3" type="ordered locus">Bcell_3830</name>
</gene>
<dbReference type="EMBL" id="CP002394">
    <property type="protein sequence ID" value="ADU32069.1"/>
    <property type="molecule type" value="Genomic_DNA"/>
</dbReference>
<dbReference type="AlphaFoldDB" id="E6TUR7"/>
<keyword evidence="4" id="KW-1185">Reference proteome</keyword>
<accession>E6TUR7</accession>
<feature type="coiled-coil region" evidence="1">
    <location>
        <begin position="42"/>
        <end position="69"/>
    </location>
</feature>
<keyword evidence="2" id="KW-0472">Membrane</keyword>
<dbReference type="KEGG" id="bco:Bcell_3830"/>
<evidence type="ECO:0008006" key="5">
    <source>
        <dbReference type="Google" id="ProtNLM"/>
    </source>
</evidence>
<keyword evidence="1" id="KW-0175">Coiled coil</keyword>
<proteinExistence type="predicted"/>
<reference evidence="3 4" key="1">
    <citation type="submission" date="2010-12" db="EMBL/GenBank/DDBJ databases">
        <title>Complete sequence of Bacillus cellulosilyticus DSM 2522.</title>
        <authorList>
            <consortium name="US DOE Joint Genome Institute"/>
            <person name="Lucas S."/>
            <person name="Copeland A."/>
            <person name="Lapidus A."/>
            <person name="Cheng J.-F."/>
            <person name="Bruce D."/>
            <person name="Goodwin L."/>
            <person name="Pitluck S."/>
            <person name="Chertkov O."/>
            <person name="Detter J.C."/>
            <person name="Han C."/>
            <person name="Tapia R."/>
            <person name="Land M."/>
            <person name="Hauser L."/>
            <person name="Jeffries C."/>
            <person name="Kyrpides N."/>
            <person name="Ivanova N."/>
            <person name="Mikhailova N."/>
            <person name="Brumm P."/>
            <person name="Mead D."/>
            <person name="Woyke T."/>
        </authorList>
    </citation>
    <scope>NUCLEOTIDE SEQUENCE [LARGE SCALE GENOMIC DNA]</scope>
    <source>
        <strain evidence="4">ATCC 21833 / DSM 2522 / FERM P-1141 / JCM 9156 / N-4</strain>
    </source>
</reference>
<evidence type="ECO:0000313" key="3">
    <source>
        <dbReference type="EMBL" id="ADU32069.1"/>
    </source>
</evidence>
<sequence length="71" mass="8287">MNSFFELMIVLAPFITAISIVTVVLWHKRRVMEINNDTDIDVLQLSEKVKELTIKVERLESELREQKKISG</sequence>
<keyword evidence="2" id="KW-1133">Transmembrane helix</keyword>
<feature type="transmembrane region" description="Helical" evidence="2">
    <location>
        <begin position="6"/>
        <end position="26"/>
    </location>
</feature>
<keyword evidence="2" id="KW-0812">Transmembrane</keyword>
<protein>
    <recommendedName>
        <fullName evidence="5">Phage shock protein B</fullName>
    </recommendedName>
</protein>
<name>E6TUR7_EVAC2</name>
<dbReference type="OrthoDB" id="9988219at2"/>
<organism evidence="3 4">
    <name type="scientific">Evansella cellulosilytica (strain ATCC 21833 / DSM 2522 / FERM P-1141 / JCM 9156 / N-4)</name>
    <name type="common">Bacillus cellulosilyticus</name>
    <dbReference type="NCBI Taxonomy" id="649639"/>
    <lineage>
        <taxon>Bacteria</taxon>
        <taxon>Bacillati</taxon>
        <taxon>Bacillota</taxon>
        <taxon>Bacilli</taxon>
        <taxon>Bacillales</taxon>
        <taxon>Bacillaceae</taxon>
        <taxon>Evansella</taxon>
    </lineage>
</organism>
<dbReference type="RefSeq" id="WP_013490400.1">
    <property type="nucleotide sequence ID" value="NC_014829.1"/>
</dbReference>